<protein>
    <submittedName>
        <fullName evidence="13">Methyl-accepting chemotaxis protein</fullName>
    </submittedName>
</protein>
<feature type="transmembrane region" description="Helical" evidence="10">
    <location>
        <begin position="12"/>
        <end position="31"/>
    </location>
</feature>
<keyword evidence="6 8" id="KW-0807">Transducer</keyword>
<dbReference type="PROSITE" id="PS50111">
    <property type="entry name" value="CHEMOTAXIS_TRANSDUC_2"/>
    <property type="match status" value="1"/>
</dbReference>
<dbReference type="SMART" id="SM01049">
    <property type="entry name" value="Cache_2"/>
    <property type="match status" value="1"/>
</dbReference>
<dbReference type="InterPro" id="IPR003660">
    <property type="entry name" value="HAMP_dom"/>
</dbReference>
<dbReference type="GO" id="GO:0005886">
    <property type="term" value="C:plasma membrane"/>
    <property type="evidence" value="ECO:0007669"/>
    <property type="project" value="UniProtKB-SubCell"/>
</dbReference>
<feature type="coiled-coil region" evidence="9">
    <location>
        <begin position="417"/>
        <end position="451"/>
    </location>
</feature>
<dbReference type="CDD" id="cd06225">
    <property type="entry name" value="HAMP"/>
    <property type="match status" value="1"/>
</dbReference>
<evidence type="ECO:0000256" key="3">
    <source>
        <dbReference type="ARBA" id="ARBA00022692"/>
    </source>
</evidence>
<dbReference type="SMART" id="SM00304">
    <property type="entry name" value="HAMP"/>
    <property type="match status" value="2"/>
</dbReference>
<feature type="coiled-coil region" evidence="9">
    <location>
        <begin position="312"/>
        <end position="367"/>
    </location>
</feature>
<keyword evidence="14" id="KW-1185">Reference proteome</keyword>
<dbReference type="PANTHER" id="PTHR32089:SF119">
    <property type="entry name" value="METHYL-ACCEPTING CHEMOTAXIS PROTEIN CTPL"/>
    <property type="match status" value="1"/>
</dbReference>
<dbReference type="GO" id="GO:0007165">
    <property type="term" value="P:signal transduction"/>
    <property type="evidence" value="ECO:0007669"/>
    <property type="project" value="UniProtKB-KW"/>
</dbReference>
<comment type="subcellular location">
    <subcellularLocation>
        <location evidence="1">Cell membrane</location>
        <topology evidence="1">Multi-pass membrane protein</topology>
    </subcellularLocation>
</comment>
<keyword evidence="4 10" id="KW-1133">Transmembrane helix</keyword>
<evidence type="ECO:0000256" key="9">
    <source>
        <dbReference type="SAM" id="Coils"/>
    </source>
</evidence>
<accession>A0A839HIS2</accession>
<dbReference type="Pfam" id="PF00015">
    <property type="entry name" value="MCPsignal"/>
    <property type="match status" value="1"/>
</dbReference>
<reference evidence="13 14" key="1">
    <citation type="journal article" date="2020" name="Arch. Microbiol.">
        <title>The genome sequence of the giant phototrophic gammaproteobacterium Thiospirillum jenense gives insight into its physiological properties and phylogenetic relationships.</title>
        <authorList>
            <person name="Imhoff J.F."/>
            <person name="Meyer T.E."/>
            <person name="Kyndt J.A."/>
        </authorList>
    </citation>
    <scope>NUCLEOTIDE SEQUENCE [LARGE SCALE GENOMIC DNA]</scope>
    <source>
        <strain evidence="13 14">DSM 216</strain>
    </source>
</reference>
<keyword evidence="3 10" id="KW-0812">Transmembrane</keyword>
<dbReference type="Proteomes" id="UP000548632">
    <property type="component" value="Unassembled WGS sequence"/>
</dbReference>
<evidence type="ECO:0000256" key="7">
    <source>
        <dbReference type="ARBA" id="ARBA00029447"/>
    </source>
</evidence>
<dbReference type="FunFam" id="1.10.287.950:FF:000001">
    <property type="entry name" value="Methyl-accepting chemotaxis sensory transducer"/>
    <property type="match status" value="1"/>
</dbReference>
<dbReference type="Pfam" id="PF00672">
    <property type="entry name" value="HAMP"/>
    <property type="match status" value="1"/>
</dbReference>
<evidence type="ECO:0000259" key="12">
    <source>
        <dbReference type="PROSITE" id="PS50885"/>
    </source>
</evidence>
<evidence type="ECO:0000256" key="2">
    <source>
        <dbReference type="ARBA" id="ARBA00022475"/>
    </source>
</evidence>
<feature type="transmembrane region" description="Helical" evidence="10">
    <location>
        <begin position="191"/>
        <end position="213"/>
    </location>
</feature>
<dbReference type="SUPFAM" id="SSF58104">
    <property type="entry name" value="Methyl-accepting chemotaxis protein (MCP) signaling domain"/>
    <property type="match status" value="1"/>
</dbReference>
<evidence type="ECO:0000256" key="6">
    <source>
        <dbReference type="ARBA" id="ARBA00023224"/>
    </source>
</evidence>
<dbReference type="Gene3D" id="1.10.287.950">
    <property type="entry name" value="Methyl-accepting chemotaxis protein"/>
    <property type="match status" value="1"/>
</dbReference>
<gene>
    <name evidence="13" type="ORF">HUK38_10980</name>
</gene>
<feature type="domain" description="HAMP" evidence="12">
    <location>
        <begin position="211"/>
        <end position="264"/>
    </location>
</feature>
<dbReference type="EMBL" id="JABVCQ010000025">
    <property type="protein sequence ID" value="MBB1126747.1"/>
    <property type="molecule type" value="Genomic_DNA"/>
</dbReference>
<dbReference type="AlphaFoldDB" id="A0A839HIS2"/>
<dbReference type="InterPro" id="IPR004089">
    <property type="entry name" value="MCPsignal_dom"/>
</dbReference>
<comment type="similarity">
    <text evidence="7">Belongs to the methyl-accepting chemotaxis (MCP) protein family.</text>
</comment>
<name>A0A839HIS2_9GAMM</name>
<keyword evidence="2" id="KW-1003">Cell membrane</keyword>
<sequence>MLKNLPTRYKFWLIIALTVVGMLALSGLAVAELNKNLLNDRKVKTQHVVETAYGVLEYFYQREQAGEMTRPQAQQAAIALIKTFRYGEDDYFWINDMRPTMVMHPFKPKLDGQDVSDNKDPNGKRLFIAFIDEVRRHQAGFVDYQWAKPGYDEPVPKVSYVKGFQPWDWIIGSGLYIDDVRKIFLNHALHLAMGAAVILAVLMILSLMIAGSLTNPLAMLRQMITEVRDTGDLRQRITLNERNEIGVMADAFDTLLERFQRFVAEVHRTVGPLVASGQRLDHVTQQNSGAVARTQSQTDEVTTAMNEMVQTVQQVARDAAQAAQAAHTAEQETVSGQRVVATAVATIGSLAQEIENATQVVQRLSHDSDNIGKVLEVIRSIAEQTNLLALNAAIEAARAGEQGRGFAVVADEVRTLAQRTQESTREIQQIIETLQQRCREAVQTMATSRDRSHASVEQAAQVGASLTTITAAVTQISQMNLRIASAAEEQSAVANEINHNLSEIAQAMQHTADCTEETMQAGQELRNLAGVLEGHAQQFRY</sequence>
<dbReference type="PROSITE" id="PS50885">
    <property type="entry name" value="HAMP"/>
    <property type="match status" value="1"/>
</dbReference>
<keyword evidence="9" id="KW-0175">Coiled coil</keyword>
<dbReference type="CDD" id="cd11386">
    <property type="entry name" value="MCP_signal"/>
    <property type="match status" value="1"/>
</dbReference>
<evidence type="ECO:0000256" key="4">
    <source>
        <dbReference type="ARBA" id="ARBA00022989"/>
    </source>
</evidence>
<dbReference type="SMART" id="SM00283">
    <property type="entry name" value="MA"/>
    <property type="match status" value="1"/>
</dbReference>
<organism evidence="13 14">
    <name type="scientific">Thiospirillum jenense</name>
    <dbReference type="NCBI Taxonomy" id="1653858"/>
    <lineage>
        <taxon>Bacteria</taxon>
        <taxon>Pseudomonadati</taxon>
        <taxon>Pseudomonadota</taxon>
        <taxon>Gammaproteobacteria</taxon>
        <taxon>Chromatiales</taxon>
        <taxon>Chromatiaceae</taxon>
        <taxon>Thiospirillum</taxon>
    </lineage>
</organism>
<evidence type="ECO:0000256" key="1">
    <source>
        <dbReference type="ARBA" id="ARBA00004651"/>
    </source>
</evidence>
<keyword evidence="5 10" id="KW-0472">Membrane</keyword>
<dbReference type="PANTHER" id="PTHR32089">
    <property type="entry name" value="METHYL-ACCEPTING CHEMOTAXIS PROTEIN MCPB"/>
    <property type="match status" value="1"/>
</dbReference>
<evidence type="ECO:0000256" key="10">
    <source>
        <dbReference type="SAM" id="Phobius"/>
    </source>
</evidence>
<dbReference type="Gene3D" id="3.30.450.20">
    <property type="entry name" value="PAS domain"/>
    <property type="match status" value="1"/>
</dbReference>
<dbReference type="InterPro" id="IPR033480">
    <property type="entry name" value="sCache_2"/>
</dbReference>
<dbReference type="Pfam" id="PF17200">
    <property type="entry name" value="sCache_2"/>
    <property type="match status" value="1"/>
</dbReference>
<evidence type="ECO:0000313" key="14">
    <source>
        <dbReference type="Proteomes" id="UP000548632"/>
    </source>
</evidence>
<proteinExistence type="inferred from homology"/>
<feature type="domain" description="Methyl-accepting transducer" evidence="11">
    <location>
        <begin position="269"/>
        <end position="505"/>
    </location>
</feature>
<evidence type="ECO:0000256" key="5">
    <source>
        <dbReference type="ARBA" id="ARBA00023136"/>
    </source>
</evidence>
<dbReference type="GO" id="GO:0006935">
    <property type="term" value="P:chemotaxis"/>
    <property type="evidence" value="ECO:0007669"/>
    <property type="project" value="UniProtKB-ARBA"/>
</dbReference>
<evidence type="ECO:0000259" key="11">
    <source>
        <dbReference type="PROSITE" id="PS50111"/>
    </source>
</evidence>
<evidence type="ECO:0000313" key="13">
    <source>
        <dbReference type="EMBL" id="MBB1126747.1"/>
    </source>
</evidence>
<evidence type="ECO:0000256" key="8">
    <source>
        <dbReference type="PROSITE-ProRule" id="PRU00284"/>
    </source>
</evidence>
<dbReference type="RefSeq" id="WP_182584377.1">
    <property type="nucleotide sequence ID" value="NZ_JABVCQ010000025.1"/>
</dbReference>
<comment type="caution">
    <text evidence="13">The sequence shown here is derived from an EMBL/GenBank/DDBJ whole genome shotgun (WGS) entry which is preliminary data.</text>
</comment>